<dbReference type="RefSeq" id="WP_126723261.1">
    <property type="nucleotide sequence ID" value="NZ_RYZH01000001.1"/>
</dbReference>
<evidence type="ECO:0008006" key="3">
    <source>
        <dbReference type="Google" id="ProtNLM"/>
    </source>
</evidence>
<dbReference type="Proteomes" id="UP000280296">
    <property type="component" value="Unassembled WGS sequence"/>
</dbReference>
<protein>
    <recommendedName>
        <fullName evidence="3">Trm112 family protein</fullName>
    </recommendedName>
</protein>
<keyword evidence="2" id="KW-1185">Reference proteome</keyword>
<dbReference type="OrthoDB" id="9812205at2"/>
<name>A0A432MQG3_9BACT</name>
<evidence type="ECO:0000313" key="1">
    <source>
        <dbReference type="EMBL" id="RUL89600.1"/>
    </source>
</evidence>
<sequence length="74" mass="7971">MISEELLSLLVCPMGKAPLRLEDGALVCSRCGLRFAVQDDIPNMLVEEAELPEGCHSLADLECVRSGDAKVDPT</sequence>
<proteinExistence type="predicted"/>
<reference evidence="1 2" key="1">
    <citation type="submission" date="2018-12" db="EMBL/GenBank/DDBJ databases">
        <authorList>
            <person name="Toschakov S.V."/>
        </authorList>
    </citation>
    <scope>NUCLEOTIDE SEQUENCE [LARGE SCALE GENOMIC DNA]</scope>
    <source>
        <strain evidence="1 2">GM2012</strain>
    </source>
</reference>
<comment type="caution">
    <text evidence="1">The sequence shown here is derived from an EMBL/GenBank/DDBJ whole genome shotgun (WGS) entry which is preliminary data.</text>
</comment>
<gene>
    <name evidence="1" type="ORF">TsocGM_00045</name>
</gene>
<accession>A0A432MQG3</accession>
<dbReference type="Gene3D" id="2.20.25.10">
    <property type="match status" value="1"/>
</dbReference>
<reference evidence="1 2" key="2">
    <citation type="submission" date="2019-01" db="EMBL/GenBank/DDBJ databases">
        <title>Tautonia sociabilis, a novel thermotolerant planctomycete of Isosphaeraceae family, isolated from a 4000 m deep subterranean habitat.</title>
        <authorList>
            <person name="Kovaleva O.L."/>
            <person name="Elcheninov A.G."/>
            <person name="Van Heerden E."/>
            <person name="Toshchakov S.V."/>
            <person name="Novikov A."/>
            <person name="Bonch-Osmolovskaya E.A."/>
            <person name="Kublanov I.V."/>
        </authorList>
    </citation>
    <scope>NUCLEOTIDE SEQUENCE [LARGE SCALE GENOMIC DNA]</scope>
    <source>
        <strain evidence="1 2">GM2012</strain>
    </source>
</reference>
<dbReference type="EMBL" id="RYZH01000001">
    <property type="protein sequence ID" value="RUL89600.1"/>
    <property type="molecule type" value="Genomic_DNA"/>
</dbReference>
<dbReference type="AlphaFoldDB" id="A0A432MQG3"/>
<dbReference type="InterPro" id="IPR005651">
    <property type="entry name" value="Trm112-like"/>
</dbReference>
<organism evidence="1 2">
    <name type="scientific">Tautonia sociabilis</name>
    <dbReference type="NCBI Taxonomy" id="2080755"/>
    <lineage>
        <taxon>Bacteria</taxon>
        <taxon>Pseudomonadati</taxon>
        <taxon>Planctomycetota</taxon>
        <taxon>Planctomycetia</taxon>
        <taxon>Isosphaerales</taxon>
        <taxon>Isosphaeraceae</taxon>
        <taxon>Tautonia</taxon>
    </lineage>
</organism>
<dbReference type="Pfam" id="PF03966">
    <property type="entry name" value="Trm112p"/>
    <property type="match status" value="1"/>
</dbReference>
<evidence type="ECO:0000313" key="2">
    <source>
        <dbReference type="Proteomes" id="UP000280296"/>
    </source>
</evidence>
<dbReference type="SUPFAM" id="SSF158997">
    <property type="entry name" value="Trm112p-like"/>
    <property type="match status" value="1"/>
</dbReference>